<dbReference type="Gene3D" id="2.70.98.30">
    <property type="entry name" value="Golgi alpha-mannosidase II, domain 4"/>
    <property type="match status" value="1"/>
</dbReference>
<evidence type="ECO:0000256" key="8">
    <source>
        <dbReference type="ARBA" id="ARBA00023326"/>
    </source>
</evidence>
<dbReference type="PROSITE" id="PS52008">
    <property type="entry name" value="GH81"/>
    <property type="match status" value="1"/>
</dbReference>
<evidence type="ECO:0000256" key="9">
    <source>
        <dbReference type="SAM" id="SignalP"/>
    </source>
</evidence>
<dbReference type="PANTHER" id="PTHR31983">
    <property type="entry name" value="ENDO-1,3(4)-BETA-GLUCANASE 1"/>
    <property type="match status" value="1"/>
</dbReference>
<keyword evidence="8" id="KW-0624">Polysaccharide degradation</keyword>
<dbReference type="PANTHER" id="PTHR31983:SF0">
    <property type="entry name" value="GLUCAN ENDO-1,3-BETA-D-GLUCOSIDASE 2"/>
    <property type="match status" value="1"/>
</dbReference>
<evidence type="ECO:0000256" key="5">
    <source>
        <dbReference type="ARBA" id="ARBA00023277"/>
    </source>
</evidence>
<keyword evidence="6" id="KW-0326">Glycosidase</keyword>
<accession>A0A1X7H7W7</accession>
<dbReference type="Pfam" id="PF17652">
    <property type="entry name" value="Glyco_hydro81C"/>
    <property type="match status" value="1"/>
</dbReference>
<dbReference type="GO" id="GO:0071555">
    <property type="term" value="P:cell wall organization"/>
    <property type="evidence" value="ECO:0007669"/>
    <property type="project" value="UniProtKB-KW"/>
</dbReference>
<dbReference type="STRING" id="1313296.SAMN05661091_1926"/>
<evidence type="ECO:0000256" key="7">
    <source>
        <dbReference type="ARBA" id="ARBA00023316"/>
    </source>
</evidence>
<feature type="signal peptide" evidence="9">
    <location>
        <begin position="1"/>
        <end position="25"/>
    </location>
</feature>
<evidence type="ECO:0000256" key="2">
    <source>
        <dbReference type="ARBA" id="ARBA00010730"/>
    </source>
</evidence>
<dbReference type="EMBL" id="LT840184">
    <property type="protein sequence ID" value="SMF81063.1"/>
    <property type="molecule type" value="Genomic_DNA"/>
</dbReference>
<organism evidence="11 12">
    <name type="scientific">Paenibacillus uliginis N3/975</name>
    <dbReference type="NCBI Taxonomy" id="1313296"/>
    <lineage>
        <taxon>Bacteria</taxon>
        <taxon>Bacillati</taxon>
        <taxon>Bacillota</taxon>
        <taxon>Bacilli</taxon>
        <taxon>Bacillales</taxon>
        <taxon>Paenibacillaceae</taxon>
        <taxon>Paenibacillus</taxon>
    </lineage>
</organism>
<keyword evidence="12" id="KW-1185">Reference proteome</keyword>
<evidence type="ECO:0000256" key="1">
    <source>
        <dbReference type="ARBA" id="ARBA00000382"/>
    </source>
</evidence>
<keyword evidence="9" id="KW-0732">Signal</keyword>
<dbReference type="RefSeq" id="WP_208918783.1">
    <property type="nucleotide sequence ID" value="NZ_LT840184.1"/>
</dbReference>
<gene>
    <name evidence="11" type="ORF">SAMN05661091_1926</name>
</gene>
<proteinExistence type="inferred from homology"/>
<feature type="chain" id="PRO_5012869258" description="glucan endo-1,3-beta-D-glucosidase" evidence="9">
    <location>
        <begin position="26"/>
        <end position="760"/>
    </location>
</feature>
<dbReference type="AlphaFoldDB" id="A0A1X7H7W7"/>
<evidence type="ECO:0000313" key="12">
    <source>
        <dbReference type="Proteomes" id="UP000192940"/>
    </source>
</evidence>
<dbReference type="EC" id="3.2.1.39" evidence="3"/>
<keyword evidence="7" id="KW-0961">Cell wall biogenesis/degradation</keyword>
<evidence type="ECO:0000256" key="4">
    <source>
        <dbReference type="ARBA" id="ARBA00022801"/>
    </source>
</evidence>
<dbReference type="GO" id="GO:0000272">
    <property type="term" value="P:polysaccharide catabolic process"/>
    <property type="evidence" value="ECO:0007669"/>
    <property type="project" value="UniProtKB-KW"/>
</dbReference>
<keyword evidence="4" id="KW-0378">Hydrolase</keyword>
<keyword evidence="5" id="KW-0119">Carbohydrate metabolism</keyword>
<evidence type="ECO:0000259" key="10">
    <source>
        <dbReference type="Pfam" id="PF17652"/>
    </source>
</evidence>
<evidence type="ECO:0000256" key="6">
    <source>
        <dbReference type="ARBA" id="ARBA00023295"/>
    </source>
</evidence>
<evidence type="ECO:0000256" key="3">
    <source>
        <dbReference type="ARBA" id="ARBA00012780"/>
    </source>
</evidence>
<reference evidence="11 12" key="1">
    <citation type="submission" date="2017-04" db="EMBL/GenBank/DDBJ databases">
        <authorList>
            <person name="Afonso C.L."/>
            <person name="Miller P.J."/>
            <person name="Scott M.A."/>
            <person name="Spackman E."/>
            <person name="Goraichik I."/>
            <person name="Dimitrov K.M."/>
            <person name="Suarez D.L."/>
            <person name="Swayne D.E."/>
        </authorList>
    </citation>
    <scope>NUCLEOTIDE SEQUENCE [LARGE SCALE GENOMIC DNA]</scope>
    <source>
        <strain evidence="11 12">N3/975</strain>
    </source>
</reference>
<dbReference type="InterPro" id="IPR040720">
    <property type="entry name" value="GH81_C"/>
</dbReference>
<dbReference type="GO" id="GO:0042973">
    <property type="term" value="F:glucan endo-1,3-beta-D-glucosidase activity"/>
    <property type="evidence" value="ECO:0007669"/>
    <property type="project" value="UniProtKB-EC"/>
</dbReference>
<protein>
    <recommendedName>
        <fullName evidence="3">glucan endo-1,3-beta-D-glucosidase</fullName>
        <ecNumber evidence="3">3.2.1.39</ecNumber>
    </recommendedName>
</protein>
<comment type="catalytic activity">
    <reaction evidence="1">
        <text>Hydrolysis of (1-&gt;3)-beta-D-glucosidic linkages in (1-&gt;3)-beta-D-glucans.</text>
        <dbReference type="EC" id="3.2.1.39"/>
    </reaction>
</comment>
<evidence type="ECO:0000313" key="11">
    <source>
        <dbReference type="EMBL" id="SMF81063.1"/>
    </source>
</evidence>
<dbReference type="Proteomes" id="UP000192940">
    <property type="component" value="Chromosome I"/>
</dbReference>
<dbReference type="InterPro" id="IPR005200">
    <property type="entry name" value="Endo-beta-glucanase"/>
</dbReference>
<feature type="domain" description="Glycosyl hydrolase family 81 C-terminal" evidence="10">
    <location>
        <begin position="367"/>
        <end position="684"/>
    </location>
</feature>
<sequence>MQYKRWITAALGAVICVSLTASAHADTGEVLTGAGSYTTVLPPGAAEAQPDIYKTSRVTGKMPTNDWWSSLAWDTYSEAQYPHPLAIKNEESGIQIFNPSPRISADNTAISGTLDDTRDFTVGHSGVATFPDAKVDDYNDWFVRAEYKSGTKSMKVTYGHGSPFVYFTYTDGDPQISFHSTPEIWYGNASSSAIGVTIDGAHYGLYGPTGSTWSGIGSRKLTNSLHGKDYFSIAALPDNKPAILEKYRQYAYSHVTDTEVSWTYDPLTSEVTTTYTYDTEPKEGSRSGTIFALYPHQWKHLSSTHLLPYIYPSVRGEMKTGEGSSFQTKMKFTGVLPSLPDKGSYDRDKLAQYIEEAKDEDYYGAPDTYSVGKHLGKLTALVPIAEQIGDTIAAERFRSKIRSRLEDWFKASDISGNPNVSELFYYNSQWGTLIGYPASYGTDIELNDHHIHYGYFLKAAAEIARTDKRWASDSQYGPMVQLLIRDIASMDRNDPLFPFLRNFDPYAGHSWSSGHGRFGDGNNNGSSAETMNAWAALILWGEATGDTDTRDLGIYLYTTEMNAINEYWFDTAGTNASSGFTRSNASIIWGGKTTGDSTMWTANPEEVHGVNWLPITGSSLYLTQYPSYAGRNYETMVNENKGTDFNAWEDLVYMYLAISNPTEAANMFAAQASSIVPEQGNSKANAYHWIHNLHTLGTQDPDITSDYPLYAVFNKNGHKTYVVYNMTESEKTVTFSDGMVMTAPPNRFTSITKKESPHES</sequence>
<name>A0A1X7H7W7_9BACL</name>
<comment type="similarity">
    <text evidence="2">Belongs to the glycosyl hydrolase 81 family.</text>
</comment>
<dbReference type="GO" id="GO:0052861">
    <property type="term" value="F:endo-1,3(4)-beta-glucanase activity"/>
    <property type="evidence" value="ECO:0007669"/>
    <property type="project" value="InterPro"/>
</dbReference>